<evidence type="ECO:0000313" key="2">
    <source>
        <dbReference type="Proteomes" id="UP001595444"/>
    </source>
</evidence>
<sequence length="287" mass="32225">MVKVSPVSIKQRLHNHARSSGRVYNTVLIAYGLQRLIYRLSVSKHANDYILKGGMLVTQWTLDSVRPTKDLDFLGFGDSDADHLIDVFSEVMELDGDDGLNFDTATLAATPIRDTQDYGGIRLKTTAYLDKTKIPITIDVGFGDAIVDPDYRIDYPSLLDMPPATLRAYPPESVIAEKFHAVVALGLINSRMKDYYDLWSIPQALALNEDMLDKAIAETFKRRGHAIPTTCPPGFSDMFAEDAEKKRQWAAYAESVNLENVSLQRVTEEIWDYLAPACARICKREET</sequence>
<dbReference type="GO" id="GO:0016740">
    <property type="term" value="F:transferase activity"/>
    <property type="evidence" value="ECO:0007669"/>
    <property type="project" value="UniProtKB-KW"/>
</dbReference>
<keyword evidence="1" id="KW-0808">Transferase</keyword>
<reference evidence="2" key="1">
    <citation type="journal article" date="2019" name="Int. J. Syst. Evol. Microbiol.">
        <title>The Global Catalogue of Microorganisms (GCM) 10K type strain sequencing project: providing services to taxonomists for standard genome sequencing and annotation.</title>
        <authorList>
            <consortium name="The Broad Institute Genomics Platform"/>
            <consortium name="The Broad Institute Genome Sequencing Center for Infectious Disease"/>
            <person name="Wu L."/>
            <person name="Ma J."/>
        </authorList>
    </citation>
    <scope>NUCLEOTIDE SEQUENCE [LARGE SCALE GENOMIC DNA]</scope>
    <source>
        <strain evidence="2">KCTC 62164</strain>
    </source>
</reference>
<dbReference type="InterPro" id="IPR014942">
    <property type="entry name" value="AbiEii"/>
</dbReference>
<dbReference type="RefSeq" id="WP_194213974.1">
    <property type="nucleotide sequence ID" value="NZ_CP061205.1"/>
</dbReference>
<keyword evidence="2" id="KW-1185">Reference proteome</keyword>
<evidence type="ECO:0000313" key="1">
    <source>
        <dbReference type="EMBL" id="MFC3052360.1"/>
    </source>
</evidence>
<dbReference type="EMBL" id="JBHRSL010000010">
    <property type="protein sequence ID" value="MFC3052360.1"/>
    <property type="molecule type" value="Genomic_DNA"/>
</dbReference>
<comment type="caution">
    <text evidence="1">The sequence shown here is derived from an EMBL/GenBank/DDBJ whole genome shotgun (WGS) entry which is preliminary data.</text>
</comment>
<name>A0ABV7D662_9PROT</name>
<dbReference type="Pfam" id="PF08843">
    <property type="entry name" value="AbiEii"/>
    <property type="match status" value="1"/>
</dbReference>
<accession>A0ABV7D662</accession>
<organism evidence="1 2">
    <name type="scientific">Kordiimonas pumila</name>
    <dbReference type="NCBI Taxonomy" id="2161677"/>
    <lineage>
        <taxon>Bacteria</taxon>
        <taxon>Pseudomonadati</taxon>
        <taxon>Pseudomonadota</taxon>
        <taxon>Alphaproteobacteria</taxon>
        <taxon>Kordiimonadales</taxon>
        <taxon>Kordiimonadaceae</taxon>
        <taxon>Kordiimonas</taxon>
    </lineage>
</organism>
<protein>
    <submittedName>
        <fullName evidence="1">Nucleotidyl transferase AbiEii/AbiGii toxin family protein</fullName>
    </submittedName>
</protein>
<gene>
    <name evidence="1" type="ORF">ACFOKA_10640</name>
</gene>
<dbReference type="Proteomes" id="UP001595444">
    <property type="component" value="Unassembled WGS sequence"/>
</dbReference>
<proteinExistence type="predicted"/>